<feature type="domain" description="Peptidoglycan hydrolase PcsB coiled-coil" evidence="3">
    <location>
        <begin position="9"/>
        <end position="74"/>
    </location>
</feature>
<accession>A0ABU3P002</accession>
<dbReference type="Pfam" id="PF24568">
    <property type="entry name" value="CC_PcsB"/>
    <property type="match status" value="1"/>
</dbReference>
<name>A0ABU3P002_9FIRM</name>
<keyword evidence="5" id="KW-1185">Reference proteome</keyword>
<evidence type="ECO:0000256" key="1">
    <source>
        <dbReference type="ARBA" id="ARBA00022729"/>
    </source>
</evidence>
<dbReference type="Proteomes" id="UP001254848">
    <property type="component" value="Unassembled WGS sequence"/>
</dbReference>
<proteinExistence type="predicted"/>
<organism evidence="4 5">
    <name type="scientific">Anaeroselena agilis</name>
    <dbReference type="NCBI Taxonomy" id="3063788"/>
    <lineage>
        <taxon>Bacteria</taxon>
        <taxon>Bacillati</taxon>
        <taxon>Bacillota</taxon>
        <taxon>Negativicutes</taxon>
        <taxon>Acetonemataceae</taxon>
        <taxon>Anaeroselena</taxon>
    </lineage>
</organism>
<feature type="compositionally biased region" description="Basic and acidic residues" evidence="2">
    <location>
        <begin position="107"/>
        <end position="119"/>
    </location>
</feature>
<dbReference type="RefSeq" id="WP_413779941.1">
    <property type="nucleotide sequence ID" value="NZ_JAUOZS010000001.1"/>
</dbReference>
<evidence type="ECO:0000313" key="5">
    <source>
        <dbReference type="Proteomes" id="UP001254848"/>
    </source>
</evidence>
<gene>
    <name evidence="4" type="ORF">Q4T40_09285</name>
</gene>
<sequence>MEKTEKGPDSHTQMLNKRMRDFYMYGQVSYFDILVGASDLSDFSTRYDFLRRILQPDAELIAKTMAERESIAQKKELERAVVAIQELRKVAVEKRMPVASRYQGKRSMLDDLESQKDEADGPTFTSRSASTAFRPTYRGICHKRQKEQTDGLFAL</sequence>
<reference evidence="4 5" key="1">
    <citation type="submission" date="2023-07" db="EMBL/GenBank/DDBJ databases">
        <title>The novel representative of Negativicutes class, Anaeroselena agilis gen. nov. sp. nov.</title>
        <authorList>
            <person name="Prokofeva M.I."/>
            <person name="Elcheninov A.G."/>
            <person name="Klyukina A."/>
            <person name="Kublanov I.V."/>
            <person name="Frolov E.N."/>
            <person name="Podosokorskaya O.A."/>
        </authorList>
    </citation>
    <scope>NUCLEOTIDE SEQUENCE [LARGE SCALE GENOMIC DNA]</scope>
    <source>
        <strain evidence="4 5">4137-cl</strain>
    </source>
</reference>
<comment type="caution">
    <text evidence="4">The sequence shown here is derived from an EMBL/GenBank/DDBJ whole genome shotgun (WGS) entry which is preliminary data.</text>
</comment>
<evidence type="ECO:0000259" key="3">
    <source>
        <dbReference type="Pfam" id="PF24568"/>
    </source>
</evidence>
<evidence type="ECO:0000256" key="2">
    <source>
        <dbReference type="SAM" id="MobiDB-lite"/>
    </source>
</evidence>
<keyword evidence="1" id="KW-0732">Signal</keyword>
<dbReference type="InterPro" id="IPR057309">
    <property type="entry name" value="PcsB_CC"/>
</dbReference>
<protein>
    <recommendedName>
        <fullName evidence="3">Peptidoglycan hydrolase PcsB coiled-coil domain-containing protein</fullName>
    </recommendedName>
</protein>
<feature type="region of interest" description="Disordered" evidence="2">
    <location>
        <begin position="107"/>
        <end position="129"/>
    </location>
</feature>
<dbReference type="Gene3D" id="6.10.250.3150">
    <property type="match status" value="1"/>
</dbReference>
<evidence type="ECO:0000313" key="4">
    <source>
        <dbReference type="EMBL" id="MDT8901431.1"/>
    </source>
</evidence>
<dbReference type="EMBL" id="JAUOZS010000001">
    <property type="protein sequence ID" value="MDT8901431.1"/>
    <property type="molecule type" value="Genomic_DNA"/>
</dbReference>